<dbReference type="PANTHER" id="PTHR11559">
    <property type="entry name" value="CARBOXYLESTERASE"/>
    <property type="match status" value="1"/>
</dbReference>
<dbReference type="SUPFAM" id="SSF53474">
    <property type="entry name" value="alpha/beta-Hydrolases"/>
    <property type="match status" value="1"/>
</dbReference>
<evidence type="ECO:0000313" key="6">
    <source>
        <dbReference type="Proteomes" id="UP001397290"/>
    </source>
</evidence>
<dbReference type="Gene3D" id="3.40.50.1820">
    <property type="entry name" value="alpha/beta hydrolase"/>
    <property type="match status" value="1"/>
</dbReference>
<dbReference type="PROSITE" id="PS00122">
    <property type="entry name" value="CARBOXYLESTERASE_B_1"/>
    <property type="match status" value="1"/>
</dbReference>
<dbReference type="InterPro" id="IPR002018">
    <property type="entry name" value="CarbesteraseB"/>
</dbReference>
<accession>A0AAW0RM11</accession>
<reference evidence="5 6" key="1">
    <citation type="submission" date="2020-02" db="EMBL/GenBank/DDBJ databases">
        <title>Comparative genomics of the hypocrealean fungal genus Beauvera.</title>
        <authorList>
            <person name="Showalter D.N."/>
            <person name="Bushley K.E."/>
            <person name="Rehner S.A."/>
        </authorList>
    </citation>
    <scope>NUCLEOTIDE SEQUENCE [LARGE SCALE GENOMIC DNA]</scope>
    <source>
        <strain evidence="5 6">ARSEF4384</strain>
    </source>
</reference>
<evidence type="ECO:0000313" key="5">
    <source>
        <dbReference type="EMBL" id="KAK8143252.1"/>
    </source>
</evidence>
<dbReference type="GO" id="GO:0016787">
    <property type="term" value="F:hydrolase activity"/>
    <property type="evidence" value="ECO:0007669"/>
    <property type="project" value="UniProtKB-KW"/>
</dbReference>
<dbReference type="AlphaFoldDB" id="A0AAW0RM11"/>
<feature type="domain" description="Carboxylesterase type B" evidence="4">
    <location>
        <begin position="28"/>
        <end position="328"/>
    </location>
</feature>
<dbReference type="InterPro" id="IPR029058">
    <property type="entry name" value="AB_hydrolase_fold"/>
</dbReference>
<keyword evidence="6" id="KW-1185">Reference proteome</keyword>
<protein>
    <recommendedName>
        <fullName evidence="3">Carboxylic ester hydrolase</fullName>
        <ecNumber evidence="3">3.1.1.-</ecNumber>
    </recommendedName>
</protein>
<comment type="similarity">
    <text evidence="1 3">Belongs to the type-B carboxylesterase/lipase family.</text>
</comment>
<dbReference type="EMBL" id="JAAHCF010000535">
    <property type="protein sequence ID" value="KAK8143252.1"/>
    <property type="molecule type" value="Genomic_DNA"/>
</dbReference>
<sequence>MADCSKIRIQLRDGAIYASKQGDIIRARGVRYARATRFQPPQPIEPWAGIVDCTSPASICPQLPSRLEALNGAITAGHVMSEDCLHVSVCAPATTKPETTPTTLLPVIAFLHGGGYTSGGGDLDVYSGADLAAAGAGVVYVGITHRLGILGYQPIQGTAPGNLGLLDQMAALRWIRDNVGRFGGDAQQITLAGASAGADSIYCLFAADGGETLFRRAILQSAPLGVRRMDRRAMVEALDHAAQDALGGGGGGPADAAATPDELLRVQKKLALASRGFEALLMPFAPTLGYAPLCISESEFTARVQRALARIPLFIGYCRDEGVAFEAIFNGIHSDARPAIPTTTTSSVADFISRSWFQNDADRLWEQACAAGGDPWFYELAVAPAGSPFKAAHTMEMAFILGGWHAWKNAPMLKGSDAEALVKTVGAEVKKLWVAFARGEDLGRTRFRIDEHFQI</sequence>
<dbReference type="Pfam" id="PF00135">
    <property type="entry name" value="COesterase"/>
    <property type="match status" value="1"/>
</dbReference>
<dbReference type="InterPro" id="IPR019826">
    <property type="entry name" value="Carboxylesterase_B_AS"/>
</dbReference>
<keyword evidence="2 3" id="KW-0378">Hydrolase</keyword>
<organism evidence="5 6">
    <name type="scientific">Beauveria asiatica</name>
    <dbReference type="NCBI Taxonomy" id="1069075"/>
    <lineage>
        <taxon>Eukaryota</taxon>
        <taxon>Fungi</taxon>
        <taxon>Dikarya</taxon>
        <taxon>Ascomycota</taxon>
        <taxon>Pezizomycotina</taxon>
        <taxon>Sordariomycetes</taxon>
        <taxon>Hypocreomycetidae</taxon>
        <taxon>Hypocreales</taxon>
        <taxon>Cordycipitaceae</taxon>
        <taxon>Beauveria</taxon>
    </lineage>
</organism>
<evidence type="ECO:0000256" key="3">
    <source>
        <dbReference type="RuleBase" id="RU361235"/>
    </source>
</evidence>
<dbReference type="Proteomes" id="UP001397290">
    <property type="component" value="Unassembled WGS sequence"/>
</dbReference>
<gene>
    <name evidence="5" type="ORF">G3M48_007498</name>
</gene>
<proteinExistence type="inferred from homology"/>
<dbReference type="InterPro" id="IPR050309">
    <property type="entry name" value="Type-B_Carboxylest/Lipase"/>
</dbReference>
<comment type="caution">
    <text evidence="5">The sequence shown here is derived from an EMBL/GenBank/DDBJ whole genome shotgun (WGS) entry which is preliminary data.</text>
</comment>
<name>A0AAW0RM11_9HYPO</name>
<evidence type="ECO:0000256" key="1">
    <source>
        <dbReference type="ARBA" id="ARBA00005964"/>
    </source>
</evidence>
<dbReference type="EC" id="3.1.1.-" evidence="3"/>
<evidence type="ECO:0000259" key="4">
    <source>
        <dbReference type="Pfam" id="PF00135"/>
    </source>
</evidence>
<evidence type="ECO:0000256" key="2">
    <source>
        <dbReference type="ARBA" id="ARBA00022801"/>
    </source>
</evidence>